<organism evidence="2 3">
    <name type="scientific">Streptomyces filipinensis</name>
    <dbReference type="NCBI Taxonomy" id="66887"/>
    <lineage>
        <taxon>Bacteria</taxon>
        <taxon>Bacillati</taxon>
        <taxon>Actinomycetota</taxon>
        <taxon>Actinomycetes</taxon>
        <taxon>Kitasatosporales</taxon>
        <taxon>Streptomycetaceae</taxon>
        <taxon>Streptomyces</taxon>
    </lineage>
</organism>
<evidence type="ECO:0000256" key="1">
    <source>
        <dbReference type="SAM" id="MobiDB-lite"/>
    </source>
</evidence>
<reference evidence="2" key="2">
    <citation type="submission" date="2020-09" db="EMBL/GenBank/DDBJ databases">
        <authorList>
            <person name="Sun Q."/>
            <person name="Ohkuma M."/>
        </authorList>
    </citation>
    <scope>NUCLEOTIDE SEQUENCE</scope>
    <source>
        <strain evidence="2">JCM 4369</strain>
    </source>
</reference>
<evidence type="ECO:0000313" key="3">
    <source>
        <dbReference type="Proteomes" id="UP000618795"/>
    </source>
</evidence>
<dbReference type="AlphaFoldDB" id="A0A918IBU0"/>
<protein>
    <submittedName>
        <fullName evidence="2">Uncharacterized protein</fullName>
    </submittedName>
</protein>
<dbReference type="EMBL" id="BMTD01000005">
    <property type="protein sequence ID" value="GGU91359.1"/>
    <property type="molecule type" value="Genomic_DNA"/>
</dbReference>
<proteinExistence type="predicted"/>
<sequence length="58" mass="5400">MLSGSVGLAQLVRGAALARAGAEPDPKPGRPAGVGLPGDSAIGPDGIGSRLAVAGAPV</sequence>
<keyword evidence="3" id="KW-1185">Reference proteome</keyword>
<name>A0A918IBU0_9ACTN</name>
<dbReference type="Proteomes" id="UP000618795">
    <property type="component" value="Unassembled WGS sequence"/>
</dbReference>
<evidence type="ECO:0000313" key="2">
    <source>
        <dbReference type="EMBL" id="GGU91359.1"/>
    </source>
</evidence>
<gene>
    <name evidence="2" type="ORF">GCM10010260_27140</name>
</gene>
<accession>A0A918IBU0</accession>
<comment type="caution">
    <text evidence="2">The sequence shown here is derived from an EMBL/GenBank/DDBJ whole genome shotgun (WGS) entry which is preliminary data.</text>
</comment>
<feature type="region of interest" description="Disordered" evidence="1">
    <location>
        <begin position="17"/>
        <end position="43"/>
    </location>
</feature>
<reference evidence="2" key="1">
    <citation type="journal article" date="2014" name="Int. J. Syst. Evol. Microbiol.">
        <title>Complete genome sequence of Corynebacterium casei LMG S-19264T (=DSM 44701T), isolated from a smear-ripened cheese.</title>
        <authorList>
            <consortium name="US DOE Joint Genome Institute (JGI-PGF)"/>
            <person name="Walter F."/>
            <person name="Albersmeier A."/>
            <person name="Kalinowski J."/>
            <person name="Ruckert C."/>
        </authorList>
    </citation>
    <scope>NUCLEOTIDE SEQUENCE</scope>
    <source>
        <strain evidence="2">JCM 4369</strain>
    </source>
</reference>